<comment type="caution">
    <text evidence="2">The sequence shown here is derived from an EMBL/GenBank/DDBJ whole genome shotgun (WGS) entry which is preliminary data.</text>
</comment>
<feature type="region of interest" description="Disordered" evidence="1">
    <location>
        <begin position="1"/>
        <end position="75"/>
    </location>
</feature>
<accession>A0ABD2N3C5</accession>
<evidence type="ECO:0000313" key="2">
    <source>
        <dbReference type="EMBL" id="KAL3272809.1"/>
    </source>
</evidence>
<dbReference type="Proteomes" id="UP001516400">
    <property type="component" value="Unassembled WGS sequence"/>
</dbReference>
<feature type="compositionally biased region" description="Polar residues" evidence="1">
    <location>
        <begin position="40"/>
        <end position="54"/>
    </location>
</feature>
<keyword evidence="3" id="KW-1185">Reference proteome</keyword>
<reference evidence="2 3" key="1">
    <citation type="journal article" date="2021" name="BMC Biol.">
        <title>Horizontally acquired antibacterial genes associated with adaptive radiation of ladybird beetles.</title>
        <authorList>
            <person name="Li H.S."/>
            <person name="Tang X.F."/>
            <person name="Huang Y.H."/>
            <person name="Xu Z.Y."/>
            <person name="Chen M.L."/>
            <person name="Du X.Y."/>
            <person name="Qiu B.Y."/>
            <person name="Chen P.T."/>
            <person name="Zhang W."/>
            <person name="Slipinski A."/>
            <person name="Escalona H.E."/>
            <person name="Waterhouse R.M."/>
            <person name="Zwick A."/>
            <person name="Pang H."/>
        </authorList>
    </citation>
    <scope>NUCLEOTIDE SEQUENCE [LARGE SCALE GENOMIC DNA]</scope>
    <source>
        <strain evidence="2">SYSU2018</strain>
    </source>
</reference>
<name>A0ABD2N3C5_9CUCU</name>
<dbReference type="AlphaFoldDB" id="A0ABD2N3C5"/>
<evidence type="ECO:0000256" key="1">
    <source>
        <dbReference type="SAM" id="MobiDB-lite"/>
    </source>
</evidence>
<sequence>MSDEDLSDPYKDDSDDEYIESESYSEESDYDEPATKLKKSQNLEAASTSKNTIRPNRENDSSDSSSSDDDSENIHTIDNEVLTCCANKGVTSQVIDDLSDKSPNNFFKYLISDNIIKIMVEKTIRYASQVIKNGTFL</sequence>
<gene>
    <name evidence="2" type="ORF">HHI36_014269</name>
</gene>
<dbReference type="EMBL" id="JABFTP020000062">
    <property type="protein sequence ID" value="KAL3272809.1"/>
    <property type="molecule type" value="Genomic_DNA"/>
</dbReference>
<feature type="compositionally biased region" description="Acidic residues" evidence="1">
    <location>
        <begin position="1"/>
        <end position="32"/>
    </location>
</feature>
<proteinExistence type="predicted"/>
<protein>
    <submittedName>
        <fullName evidence="2">Uncharacterized protein</fullName>
    </submittedName>
</protein>
<organism evidence="2 3">
    <name type="scientific">Cryptolaemus montrouzieri</name>
    <dbReference type="NCBI Taxonomy" id="559131"/>
    <lineage>
        <taxon>Eukaryota</taxon>
        <taxon>Metazoa</taxon>
        <taxon>Ecdysozoa</taxon>
        <taxon>Arthropoda</taxon>
        <taxon>Hexapoda</taxon>
        <taxon>Insecta</taxon>
        <taxon>Pterygota</taxon>
        <taxon>Neoptera</taxon>
        <taxon>Endopterygota</taxon>
        <taxon>Coleoptera</taxon>
        <taxon>Polyphaga</taxon>
        <taxon>Cucujiformia</taxon>
        <taxon>Coccinelloidea</taxon>
        <taxon>Coccinellidae</taxon>
        <taxon>Scymninae</taxon>
        <taxon>Scymnini</taxon>
        <taxon>Cryptolaemus</taxon>
    </lineage>
</organism>
<evidence type="ECO:0000313" key="3">
    <source>
        <dbReference type="Proteomes" id="UP001516400"/>
    </source>
</evidence>